<organism evidence="2">
    <name type="scientific">uncultured Caudovirales phage</name>
    <dbReference type="NCBI Taxonomy" id="2100421"/>
    <lineage>
        <taxon>Viruses</taxon>
        <taxon>Duplodnaviria</taxon>
        <taxon>Heunggongvirae</taxon>
        <taxon>Uroviricota</taxon>
        <taxon>Caudoviricetes</taxon>
        <taxon>Peduoviridae</taxon>
        <taxon>Maltschvirus</taxon>
        <taxon>Maltschvirus maltsch</taxon>
    </lineage>
</organism>
<protein>
    <submittedName>
        <fullName evidence="2">Uncharacterized protein</fullName>
    </submittedName>
</protein>
<name>A0A6J5P262_9CAUD</name>
<dbReference type="EMBL" id="LR796758">
    <property type="protein sequence ID" value="CAB4164046.1"/>
    <property type="molecule type" value="Genomic_DNA"/>
</dbReference>
<sequence length="689" mass="71891">MSRYDPRLEAGIIPGNLRAFKKDGQHLTLYGGGDFGSFAEAGGDAASSATESAADVDSAEFIEVDSQSVSESLDAGGGADQTGYEVVDQGMTPEQFESIYGEGGTTDAAAPAEQYGTPVDQPTDVTTAPDGPPEYAAETQQGIAEAAKVEADFQQLRVDAAAEAAAFQAAHPSIGDKLSSLASSLSTKVSDYIANELPKQLTTLAKNQLVAAAKSVVTSTLGNTPAGRAAAAALNKGIDKTAKAVDINSTGGEVFAAVSNAFGVTTGPAAAVPQGTAFDDNGNLNLGWTLNEFDQPVFIGGGFVDSTGKFLSPPPNAVNPATASIFGLTLNDAYDAATGALKEGWQILSGKAVNVAEALAGGLTVLKAVDGTPYLADKDGVPVTAGSFLNAAATASLPQFGGTGLATIAASNTAVGIALAQKQQTLAAQRLSNATTGDWRVRLSLAPNASYLYNAAPNGTILAPLRNTDGVIFPYTPTITTSYKAEYTSYDLTHSNFRGYFYKSSTVEPIDIKAIFTAQDTAEANYLLAVIHFFRSVTKMFYGQDANRGAPPPLVFLSGLGQYQFNKHPCVVSSFQYSLPAEVNYIRSSATFDTNGTSLLTQRENTSSPNNALSYTINRLYSLGQGISQGAQKLRPPSPQLGQDTPSTYVPTKMEISITLLPMQSRKDVSQLFSVAEFANGNLLKGGFW</sequence>
<reference evidence="2" key="1">
    <citation type="submission" date="2020-04" db="EMBL/GenBank/DDBJ databases">
        <authorList>
            <person name="Chiriac C."/>
            <person name="Salcher M."/>
            <person name="Ghai R."/>
            <person name="Kavagutti S V."/>
        </authorList>
    </citation>
    <scope>NUCLEOTIDE SEQUENCE</scope>
</reference>
<evidence type="ECO:0000256" key="1">
    <source>
        <dbReference type="SAM" id="MobiDB-lite"/>
    </source>
</evidence>
<dbReference type="EMBL" id="LR797099">
    <property type="protein sequence ID" value="CAB4187056.1"/>
    <property type="molecule type" value="Genomic_DNA"/>
</dbReference>
<feature type="region of interest" description="Disordered" evidence="1">
    <location>
        <begin position="97"/>
        <end position="136"/>
    </location>
</feature>
<accession>A0A6J5P262</accession>
<evidence type="ECO:0000313" key="2">
    <source>
        <dbReference type="EMBL" id="CAB4164046.1"/>
    </source>
</evidence>
<evidence type="ECO:0000313" key="5">
    <source>
        <dbReference type="EMBL" id="CAB4221122.1"/>
    </source>
</evidence>
<dbReference type="EMBL" id="LR797502">
    <property type="protein sequence ID" value="CAB4221122.1"/>
    <property type="molecule type" value="Genomic_DNA"/>
</dbReference>
<gene>
    <name evidence="4" type="ORF">UFOVP1146_402</name>
    <name evidence="5" type="ORF">UFOVP1638_163</name>
    <name evidence="2" type="ORF">UFOVP812_315</name>
    <name evidence="3" type="ORF">UFOVP818_250</name>
</gene>
<evidence type="ECO:0000313" key="3">
    <source>
        <dbReference type="EMBL" id="CAB4165714.1"/>
    </source>
</evidence>
<dbReference type="EMBL" id="LR796776">
    <property type="protein sequence ID" value="CAB4165714.1"/>
    <property type="molecule type" value="Genomic_DNA"/>
</dbReference>
<proteinExistence type="predicted"/>
<evidence type="ECO:0000313" key="4">
    <source>
        <dbReference type="EMBL" id="CAB4187056.1"/>
    </source>
</evidence>